<organism evidence="1 2">
    <name type="scientific">Neobacillus cucumis</name>
    <dbReference type="NCBI Taxonomy" id="1740721"/>
    <lineage>
        <taxon>Bacteria</taxon>
        <taxon>Bacillati</taxon>
        <taxon>Bacillota</taxon>
        <taxon>Bacilli</taxon>
        <taxon>Bacillales</taxon>
        <taxon>Bacillaceae</taxon>
        <taxon>Neobacillus</taxon>
    </lineage>
</organism>
<sequence>MSFADFNDIYRICSNFDDDDGHSLDMVKLGIDMTPGSSVADLRQTGSYRWWEAAEKEIQQEKRETVLI</sequence>
<accession>A0A2N5HIL2</accession>
<evidence type="ECO:0000313" key="2">
    <source>
        <dbReference type="Proteomes" id="UP000234950"/>
    </source>
</evidence>
<dbReference type="AlphaFoldDB" id="A0A2N5HIL2"/>
<comment type="caution">
    <text evidence="1">The sequence shown here is derived from an EMBL/GenBank/DDBJ whole genome shotgun (WGS) entry which is preliminary data.</text>
</comment>
<dbReference type="RefSeq" id="WP_101647802.1">
    <property type="nucleotide sequence ID" value="NZ_PGVE01000041.1"/>
</dbReference>
<evidence type="ECO:0000313" key="1">
    <source>
        <dbReference type="EMBL" id="PLS05362.1"/>
    </source>
</evidence>
<proteinExistence type="predicted"/>
<gene>
    <name evidence="1" type="ORF">CVD27_10200</name>
</gene>
<dbReference type="EMBL" id="PGVE01000041">
    <property type="protein sequence ID" value="PLS05362.1"/>
    <property type="molecule type" value="Genomic_DNA"/>
</dbReference>
<dbReference type="Proteomes" id="UP000234950">
    <property type="component" value="Unassembled WGS sequence"/>
</dbReference>
<reference evidence="1 2" key="1">
    <citation type="submission" date="2017-11" db="EMBL/GenBank/DDBJ databases">
        <title>Comparitive Functional Genomics of Dry Heat Resistant strains isolated from the Viking Spacecraft.</title>
        <authorList>
            <person name="Seuylemezian A."/>
            <person name="Cooper K."/>
            <person name="Vaishampayan P."/>
        </authorList>
    </citation>
    <scope>NUCLEOTIDE SEQUENCE [LARGE SCALE GENOMIC DNA]</scope>
    <source>
        <strain evidence="1 2">V32-6</strain>
    </source>
</reference>
<name>A0A2N5HIL2_9BACI</name>
<dbReference type="OrthoDB" id="2919603at2"/>
<keyword evidence="2" id="KW-1185">Reference proteome</keyword>
<protein>
    <submittedName>
        <fullName evidence="1">Uncharacterized protein</fullName>
    </submittedName>
</protein>